<feature type="chain" id="PRO_5010996031" evidence="14">
    <location>
        <begin position="21"/>
        <end position="801"/>
    </location>
</feature>
<dbReference type="RefSeq" id="WP_086031331.1">
    <property type="nucleotide sequence ID" value="NZ_LAPZ01000014.1"/>
</dbReference>
<dbReference type="GO" id="GO:0009279">
    <property type="term" value="C:cell outer membrane"/>
    <property type="evidence" value="ECO:0007669"/>
    <property type="project" value="UniProtKB-SubCell"/>
</dbReference>
<evidence type="ECO:0000256" key="5">
    <source>
        <dbReference type="ARBA" id="ARBA00022692"/>
    </source>
</evidence>
<dbReference type="InterPro" id="IPR012910">
    <property type="entry name" value="Plug_dom"/>
</dbReference>
<dbReference type="Proteomes" id="UP000194221">
    <property type="component" value="Unassembled WGS sequence"/>
</dbReference>
<dbReference type="InterPro" id="IPR000531">
    <property type="entry name" value="Beta-barrel_TonB"/>
</dbReference>
<evidence type="ECO:0000256" key="9">
    <source>
        <dbReference type="ARBA" id="ARBA00023077"/>
    </source>
</evidence>
<keyword evidence="5 12" id="KW-0812">Transmembrane</keyword>
<keyword evidence="9 13" id="KW-0798">TonB box</keyword>
<dbReference type="Gene3D" id="2.40.170.20">
    <property type="entry name" value="TonB-dependent receptor, beta-barrel domain"/>
    <property type="match status" value="1"/>
</dbReference>
<keyword evidence="4" id="KW-0410">Iron transport</keyword>
<evidence type="ECO:0000256" key="10">
    <source>
        <dbReference type="ARBA" id="ARBA00023136"/>
    </source>
</evidence>
<keyword evidence="11 12" id="KW-0998">Cell outer membrane</keyword>
<dbReference type="CDD" id="cd01347">
    <property type="entry name" value="ligand_gated_channel"/>
    <property type="match status" value="1"/>
</dbReference>
<organism evidence="17 18">
    <name type="scientific">Tenacibaculum holothuriorum</name>
    <dbReference type="NCBI Taxonomy" id="1635173"/>
    <lineage>
        <taxon>Bacteria</taxon>
        <taxon>Pseudomonadati</taxon>
        <taxon>Bacteroidota</taxon>
        <taxon>Flavobacteriia</taxon>
        <taxon>Flavobacteriales</taxon>
        <taxon>Flavobacteriaceae</taxon>
        <taxon>Tenacibaculum</taxon>
    </lineage>
</organism>
<feature type="signal peptide" evidence="14">
    <location>
        <begin position="1"/>
        <end position="20"/>
    </location>
</feature>
<dbReference type="Pfam" id="PF07715">
    <property type="entry name" value="Plug"/>
    <property type="match status" value="1"/>
</dbReference>
<evidence type="ECO:0000256" key="8">
    <source>
        <dbReference type="ARBA" id="ARBA00023065"/>
    </source>
</evidence>
<dbReference type="PROSITE" id="PS52016">
    <property type="entry name" value="TONB_DEPENDENT_REC_3"/>
    <property type="match status" value="1"/>
</dbReference>
<evidence type="ECO:0000313" key="17">
    <source>
        <dbReference type="EMBL" id="OSY87111.1"/>
    </source>
</evidence>
<dbReference type="InterPro" id="IPR036942">
    <property type="entry name" value="Beta-barrel_TonB_sf"/>
</dbReference>
<keyword evidence="7" id="KW-0408">Iron</keyword>
<dbReference type="EMBL" id="LAPZ01000014">
    <property type="protein sequence ID" value="OSY87111.1"/>
    <property type="molecule type" value="Genomic_DNA"/>
</dbReference>
<dbReference type="InterPro" id="IPR039426">
    <property type="entry name" value="TonB-dep_rcpt-like"/>
</dbReference>
<keyword evidence="18" id="KW-1185">Reference proteome</keyword>
<evidence type="ECO:0000256" key="2">
    <source>
        <dbReference type="ARBA" id="ARBA00022448"/>
    </source>
</evidence>
<feature type="domain" description="TonB-dependent receptor-like beta-barrel" evidence="15">
    <location>
        <begin position="311"/>
        <end position="773"/>
    </location>
</feature>
<dbReference type="SUPFAM" id="SSF56935">
    <property type="entry name" value="Porins"/>
    <property type="match status" value="1"/>
</dbReference>
<dbReference type="STRING" id="1635173.WH52_12640"/>
<keyword evidence="8" id="KW-0406">Ion transport</keyword>
<dbReference type="Gene3D" id="2.60.40.1120">
    <property type="entry name" value="Carboxypeptidase-like, regulatory domain"/>
    <property type="match status" value="1"/>
</dbReference>
<evidence type="ECO:0000256" key="3">
    <source>
        <dbReference type="ARBA" id="ARBA00022452"/>
    </source>
</evidence>
<feature type="domain" description="TonB-dependent receptor plug" evidence="16">
    <location>
        <begin position="133"/>
        <end position="225"/>
    </location>
</feature>
<sequence>MKRVLLAMFLLITLAITAQKSQISGKVLDNNNNPLVGVNVILKNSKIGTQTDIDGNFEISNLTEGKQESIVISYVGFKTQTVAITVPQQNISITLFEGNELLQEVIVDTNRKNKFSRKKTAYVAKLPLRSIENSQVYSTITNQLLVSQNVTNFSDALKNAVGVDQLWPSTGRSGDGAGYYSVRGFSVQPQLVNGMPGITNGFINPSNVERVEVIKGPSATLFGSTVTSYGGLINIVTKKPYKGTGGNITVGAGSFGFKKLTADINTTDESQKFSLRLNAGFQSEDSFQDAGFRKSHFIAPAISYQANDKLTFNLSYELSSTDQTNQVFLFLNRAAPLTFKNITELNYNTDLSLTNDDVSIKNPTQNYRGEIAYKITDNWSSQTIIAGGNAKSQGYYTYLYNLRANMFGLYAQNTNAETNTFNLQQNFTGDFKIGTIRNRLVVGVDYLKSQTIDNSSNWRGIHVVNPQGQVIPVPANFGFANLPINKANINSVLASAGNVNTDVNQNIFGAYISDVVNILPELSVMAGVRYDRFNYKGDENNPLDDATAYTKSTLSPKFGVVYQPILNKVSVFANYQNGFSYVNPELTLIDPNNPAVGTQLLSFDLERANQFETGIKTNLFNNKLETTISYYNILVSDKIIGFGPSKVQDGKVKSQGIEIEANANPIDGLNVRGGFSYNDSKVLESASNPAIIGNRFGEAGAKFNYNFWADYKFGQGTLKNFGISGGFNGASDFNTMENYPISGEFILPAYTVFNAAVFYENNTIRASVNVNNLTNETYYKGWSTVTPQQPRAIYGALTYKF</sequence>
<dbReference type="GO" id="GO:0015344">
    <property type="term" value="F:siderophore uptake transmembrane transporter activity"/>
    <property type="evidence" value="ECO:0007669"/>
    <property type="project" value="TreeGrafter"/>
</dbReference>
<keyword evidence="2 12" id="KW-0813">Transport</keyword>
<keyword evidence="6 14" id="KW-0732">Signal</keyword>
<evidence type="ECO:0000313" key="18">
    <source>
        <dbReference type="Proteomes" id="UP000194221"/>
    </source>
</evidence>
<evidence type="ECO:0000256" key="12">
    <source>
        <dbReference type="PROSITE-ProRule" id="PRU01360"/>
    </source>
</evidence>
<evidence type="ECO:0000256" key="13">
    <source>
        <dbReference type="RuleBase" id="RU003357"/>
    </source>
</evidence>
<dbReference type="InterPro" id="IPR037066">
    <property type="entry name" value="Plug_dom_sf"/>
</dbReference>
<evidence type="ECO:0000256" key="14">
    <source>
        <dbReference type="SAM" id="SignalP"/>
    </source>
</evidence>
<evidence type="ECO:0000259" key="15">
    <source>
        <dbReference type="Pfam" id="PF00593"/>
    </source>
</evidence>
<evidence type="ECO:0000259" key="16">
    <source>
        <dbReference type="Pfam" id="PF07715"/>
    </source>
</evidence>
<gene>
    <name evidence="17" type="ORF">WH52_12640</name>
</gene>
<name>A0A1Y2PAR4_9FLAO</name>
<evidence type="ECO:0000256" key="1">
    <source>
        <dbReference type="ARBA" id="ARBA00004571"/>
    </source>
</evidence>
<comment type="subcellular location">
    <subcellularLocation>
        <location evidence="1 12">Cell outer membrane</location>
        <topology evidence="1 12">Multi-pass membrane protein</topology>
    </subcellularLocation>
</comment>
<proteinExistence type="inferred from homology"/>
<comment type="caution">
    <text evidence="17">The sequence shown here is derived from an EMBL/GenBank/DDBJ whole genome shotgun (WGS) entry which is preliminary data.</text>
</comment>
<keyword evidence="3 12" id="KW-1134">Transmembrane beta strand</keyword>
<dbReference type="SUPFAM" id="SSF49464">
    <property type="entry name" value="Carboxypeptidase regulatory domain-like"/>
    <property type="match status" value="1"/>
</dbReference>
<keyword evidence="10 12" id="KW-0472">Membrane</keyword>
<protein>
    <submittedName>
        <fullName evidence="17">TonB-dependent receptor</fullName>
    </submittedName>
</protein>
<dbReference type="Pfam" id="PF13715">
    <property type="entry name" value="CarbopepD_reg_2"/>
    <property type="match status" value="1"/>
</dbReference>
<dbReference type="OrthoDB" id="9775095at2"/>
<dbReference type="PANTHER" id="PTHR32552:SF68">
    <property type="entry name" value="FERRICHROME OUTER MEMBRANE TRANSPORTER_PHAGE RECEPTOR"/>
    <property type="match status" value="1"/>
</dbReference>
<comment type="similarity">
    <text evidence="12 13">Belongs to the TonB-dependent receptor family.</text>
</comment>
<dbReference type="InParanoid" id="A0A1Y2PAR4"/>
<reference evidence="17 18" key="1">
    <citation type="submission" date="2015-03" db="EMBL/GenBank/DDBJ databases">
        <title>Genome sequence of Tenacibaculum sp. S2-2, isolated from intestinal microbiota of sea cucumber, Apostichopus japonicas.</title>
        <authorList>
            <person name="Shao Z."/>
            <person name="Wang L."/>
            <person name="Li X."/>
        </authorList>
    </citation>
    <scope>NUCLEOTIDE SEQUENCE [LARGE SCALE GENOMIC DNA]</scope>
    <source>
        <strain evidence="17 18">S2-2</strain>
    </source>
</reference>
<dbReference type="Gene3D" id="2.170.130.10">
    <property type="entry name" value="TonB-dependent receptor, plug domain"/>
    <property type="match status" value="1"/>
</dbReference>
<dbReference type="InterPro" id="IPR008969">
    <property type="entry name" value="CarboxyPept-like_regulatory"/>
</dbReference>
<accession>A0A1Y2PAR4</accession>
<evidence type="ECO:0000256" key="4">
    <source>
        <dbReference type="ARBA" id="ARBA00022496"/>
    </source>
</evidence>
<dbReference type="PANTHER" id="PTHR32552">
    <property type="entry name" value="FERRICHROME IRON RECEPTOR-RELATED"/>
    <property type="match status" value="1"/>
</dbReference>
<evidence type="ECO:0000256" key="6">
    <source>
        <dbReference type="ARBA" id="ARBA00022729"/>
    </source>
</evidence>
<dbReference type="Pfam" id="PF00593">
    <property type="entry name" value="TonB_dep_Rec_b-barrel"/>
    <property type="match status" value="1"/>
</dbReference>
<evidence type="ECO:0000256" key="11">
    <source>
        <dbReference type="ARBA" id="ARBA00023237"/>
    </source>
</evidence>
<dbReference type="AlphaFoldDB" id="A0A1Y2PAR4"/>
<evidence type="ECO:0000256" key="7">
    <source>
        <dbReference type="ARBA" id="ARBA00023004"/>
    </source>
</evidence>
<keyword evidence="17" id="KW-0675">Receptor</keyword>